<keyword evidence="3" id="KW-1185">Reference proteome</keyword>
<evidence type="ECO:0000313" key="4">
    <source>
        <dbReference type="WBParaSite" id="ALUE_0000369701-mRNA-1"/>
    </source>
</evidence>
<name>A0A0M3HPB0_ASCLU</name>
<feature type="region of interest" description="Disordered" evidence="1">
    <location>
        <begin position="213"/>
        <end position="303"/>
    </location>
</feature>
<feature type="compositionally biased region" description="Polar residues" evidence="1">
    <location>
        <begin position="269"/>
        <end position="290"/>
    </location>
</feature>
<evidence type="ECO:0000259" key="2">
    <source>
        <dbReference type="SMART" id="SM00327"/>
    </source>
</evidence>
<feature type="domain" description="VWFA" evidence="2">
    <location>
        <begin position="4770"/>
        <end position="4963"/>
    </location>
</feature>
<dbReference type="Proteomes" id="UP000036681">
    <property type="component" value="Unplaced"/>
</dbReference>
<protein>
    <submittedName>
        <fullName evidence="4">VWFA domain-containing protein</fullName>
    </submittedName>
</protein>
<dbReference type="GO" id="GO:0005634">
    <property type="term" value="C:nucleus"/>
    <property type="evidence" value="ECO:0007669"/>
    <property type="project" value="TreeGrafter"/>
</dbReference>
<evidence type="ECO:0000256" key="1">
    <source>
        <dbReference type="SAM" id="MobiDB-lite"/>
    </source>
</evidence>
<dbReference type="InterPro" id="IPR036465">
    <property type="entry name" value="vWFA_dom_sf"/>
</dbReference>
<feature type="region of interest" description="Disordered" evidence="1">
    <location>
        <begin position="665"/>
        <end position="688"/>
    </location>
</feature>
<feature type="compositionally biased region" description="Low complexity" evidence="1">
    <location>
        <begin position="1697"/>
        <end position="1709"/>
    </location>
</feature>
<dbReference type="InterPro" id="IPR002035">
    <property type="entry name" value="VWF_A"/>
</dbReference>
<feature type="region of interest" description="Disordered" evidence="1">
    <location>
        <begin position="23"/>
        <end position="93"/>
    </location>
</feature>
<dbReference type="GO" id="GO:0004842">
    <property type="term" value="F:ubiquitin-protein transferase activity"/>
    <property type="evidence" value="ECO:0007669"/>
    <property type="project" value="TreeGrafter"/>
</dbReference>
<feature type="compositionally biased region" description="Basic and acidic residues" evidence="1">
    <location>
        <begin position="1744"/>
        <end position="1760"/>
    </location>
</feature>
<feature type="compositionally biased region" description="Basic and acidic residues" evidence="1">
    <location>
        <begin position="3896"/>
        <end position="3905"/>
    </location>
</feature>
<feature type="compositionally biased region" description="Basic and acidic residues" evidence="1">
    <location>
        <begin position="1686"/>
        <end position="1696"/>
    </location>
</feature>
<dbReference type="GO" id="GO:0016567">
    <property type="term" value="P:protein ubiquitination"/>
    <property type="evidence" value="ECO:0007669"/>
    <property type="project" value="TreeGrafter"/>
</dbReference>
<dbReference type="PANTHER" id="PTHR45751:SF11">
    <property type="entry name" value="COPINE FAMILY PROTEIN 2"/>
    <property type="match status" value="1"/>
</dbReference>
<evidence type="ECO:0000313" key="3">
    <source>
        <dbReference type="Proteomes" id="UP000036681"/>
    </source>
</evidence>
<organism evidence="3 4">
    <name type="scientific">Ascaris lumbricoides</name>
    <name type="common">Giant roundworm</name>
    <dbReference type="NCBI Taxonomy" id="6252"/>
    <lineage>
        <taxon>Eukaryota</taxon>
        <taxon>Metazoa</taxon>
        <taxon>Ecdysozoa</taxon>
        <taxon>Nematoda</taxon>
        <taxon>Chromadorea</taxon>
        <taxon>Rhabditida</taxon>
        <taxon>Spirurina</taxon>
        <taxon>Ascaridomorpha</taxon>
        <taxon>Ascaridoidea</taxon>
        <taxon>Ascarididae</taxon>
        <taxon>Ascaris</taxon>
    </lineage>
</organism>
<dbReference type="WBParaSite" id="ALUE_0000369701-mRNA-1">
    <property type="protein sequence ID" value="ALUE_0000369701-mRNA-1"/>
    <property type="gene ID" value="ALUE_0000369701"/>
</dbReference>
<dbReference type="Pfam" id="PF07002">
    <property type="entry name" value="Copine"/>
    <property type="match status" value="1"/>
</dbReference>
<accession>A0A0M3HPB0</accession>
<dbReference type="InterPro" id="IPR010734">
    <property type="entry name" value="Copine_C"/>
</dbReference>
<dbReference type="SUPFAM" id="SSF53300">
    <property type="entry name" value="vWA-like"/>
    <property type="match status" value="1"/>
</dbReference>
<feature type="compositionally biased region" description="Basic and acidic residues" evidence="1">
    <location>
        <begin position="78"/>
        <end position="92"/>
    </location>
</feature>
<feature type="compositionally biased region" description="Polar residues" evidence="1">
    <location>
        <begin position="1637"/>
        <end position="1649"/>
    </location>
</feature>
<feature type="compositionally biased region" description="Low complexity" evidence="1">
    <location>
        <begin position="1650"/>
        <end position="1660"/>
    </location>
</feature>
<feature type="region of interest" description="Disordered" evidence="1">
    <location>
        <begin position="3896"/>
        <end position="3921"/>
    </location>
</feature>
<reference evidence="4" key="1">
    <citation type="submission" date="2016-05" db="UniProtKB">
        <authorList>
            <consortium name="WormBaseParasite"/>
        </authorList>
    </citation>
    <scope>IDENTIFICATION</scope>
</reference>
<sequence length="5002" mass="561678">MLLGEQIAVMACVCCKCTGCKCGSAASKKKKPNVPANAESSALETPHDPSDEDETYHIRGERHIPKKVYKPILKPPRSRRDSRQGRSDHKQEMVAIPQEGGLYAVVKSDALETEKVEKSVDLDKHQMDYTDANADEVVKSCRKEVTMKRGFRQFFSQERTVRNADEDDANGIEMERKRPARFFQLFGSLIELSNVASRYLLSKTTNLQKFFRSSASLSSSPAGSPRTFRRMNNTDEDEYAEIKREMSVPVSPKSVKFEDEIPARRGQSAMPQTSAFTSRTMTQQRTVSHQQKSHTSDASPFSWRSEVTNGELDAAQSSQHSVRSREVSGLRASQSALDEATRELLQLSAIPASAASISYSSTAKLTPAADQLQKSASTSSMNKVIRTVEGGVLKLSNVFTWDAARLGESPHPRSLSPIERTFANGDGNAQKTVLVYRDADRRGAPAVRTSIEGTLQMEKIVGADLANIEHCVSSGWTIKDTVTHYKVKTKMGERTLVMEERQLPNGEEPANDFKMSVYEGDTLKSEQQAEIRIPPNMSKSEYLAHLSERLLRDMENLERDENRRKTTTRIEIEVIEDVTKLLKTYIIGERAELQPQVEVELDQAAIDASDEFMSGEQTYEHASDNESSTPLIERVGKEYIDTLESEIRKKIKPIDIHLQAEGQRFSGQTQLSKRAHAESEESSESIVFQHEPRCASLSAECEMNRTEDSSCNDVTVAEPRISSAQLKVIRGKTTGPERRTATYDMQQEGKHFADETTIRRTNKPDSEASVEESVETTLPRYIEGASYGMEQEGQRFKDQTTMRSMKKYESEDIEDTSRKRQITECELIRKEDCSWNTVVIAVPRTEQASILVKRTRLIQRQAKAAAYDLEQEGQRFEGETIIKRKMHFVPSASADEPLEELEESIKEPMPGNYEMQLLGQYFRGEGLIKRTRQFLSSESMEEERGGGITQVELTKKSSQGQFEATIVVSNDYKALPIRLKECLESKTISLVASFAHREPDSLRQQKVLADRNKWTESYNGRELNEEQLNFMIAIQKARRDEEMQNDTEKNFFSTVSEGIVAKIRECIEEQAMAVWSLKCAAVPHESTEFVYREKRIQAVLHCTNAAEEEFINTKVLIASSEISAEEAFVQQPTANCAAIKHSCVEATSAATSAMVCLQNRSAIPSMLSTEQVRHDRRLSKGHMFRTIATSEETLNEELSIRRSSQYSRKEQADLRIREKLTEAIHLYTKSSREETSTTRMQLSKAAKLEGGKIKLLSKERQKHRATVTEFGDEVENFAVLLQNSGAAHGHAVGQWAEPVKGRLSSSRSRIECFSDDAMLDLLTATATKKMHLFNYKTLLPLHGAAQILLPLANNSSASLEDDDVRDGSMTAAHDEIVIPRRIHMRVSEDTQMNSNENVDGAGQNRPMNGTTHHENMYSENLAEICYLIKVTRSEETANCNVLITIARKCWTSFPMQRSARIYAGHRRLEIESAASSSLTDTLSKIQQVPDRYEEAVKPIAFVQTDEHTSEQVTIIRVVPIVLDEKRGEVQKQRTNAFENDQETNHHSTFQFRDVPIAHSKAEVTDVNKVTSALFDKPALGTLADSFGVGIANDFYGSRPKIPSGHEYQAEYGREDKCESGVRGGIESGIWHGDTERSGAQISTSTVSENTSSAGSTTSASFEQFDTSHDDRSRLVAVSDLLNTCRQGDDVSTHEQISRSSTTHAARSTSLEYHLSQSAKLESTEERHPVSDHVFNIPIGREVAVERTRNRSRTDSDKTLTEEQNPNETLSIRKRGSSHSRAGWITELSAARIAMMQAGVDLETVLLSTPASRFVESSMRRELYDARQYLNAHKSVSESDFTSGDLNWEETGFYRSFEYHHHWSSERDIRTVDIEENRPRPLRSSSAERLKRLVSTSDRMEDNIYVEQPLSGVYQTDVTNFTHQQHDREKFHRHLIVAKEEQSDRKEWSDERIIQKDQGERSLSTMKTEEHSFGMATERPIEMNQRTESSDLKNLLYRIEPKMPSIPSYSNVASQTESAFKKLGYITTIDTVLHPDQKAEKVSERSYTDETRTYKRMSTESLLERTSASIKKDKSTTAVTFIPPNTVHTSTSEGLHFHTSVSGRTETGDKATQTVMPPEFAERSGMGRQEHHAVSIERIRPILLSTRFTQTEDKRESVVQRPFQDIHSTHNIVQNSTIEQITTNARQQSKEFSHTNTIFDTNTRATSLRDTNLTAELISARGSVLETIDSPQYVKRKEEFADVDKLQAMKRISHESRKLGIEEQRSESIATKVSADAAAYDIIMQTAAKDKARGEFVEYVDRRSSTSASFQRMERATEKEFTSTNVADAATLQASLNASASSSEQVVGQLKVDRPQEDKNVLRTLREENVAVESRSVSATTESSATLEKAFDARAEFIAAGMTLEGKEHIHASTTHKEFGDEKQVLDANWSTVVREANAEKYLPMTMTDRRSFETSASGEQTTTCETISEKVEERFFAEEVRPLCEEFSTERDWKVSSQEVENLMKKLPDDDFTEKSVSEKQHAEIRQRFLEQGEAECTTGGTFTRLERTQQAAAAEERVALQRKLAMSFETMPAQEQTTIEQLQLEKERLLQFETEAKISEKSAEIIFSSMHAAIESDVTETVSFSGRLERTSAQGSVLPERKVEEASIMTAESRIEEQNYIGGWDTVVREMSTESNLIDVLELTETLTTSASEENTVQILSEVQKQPHIDFAVEVHPLREKCTDSRGFEINEENQKAAFERTQASAACEYVAGDRWYQRDESTVNEFGSVDAEAIGFFSRIALSRHDFEKVEVVKTLARVWHECFEADESKEEECNNDIHLTLAGKTALGSLSVKDANRAYTYLSTEASRVEVIAYSTELKSHTAEWPATFTMSSKSHESAVSTLLEPASIAGKFLDAVYTTVLNDEEVEISVDDTFKAHAVLSTEASKLNQVQTAGRLVMKSLEQSAVFSVPITQFTAGENRFGISEERYEKLVERAQAKSEAENVFKDIARGDSVSRLLTESGEAEANTGVLLTRRAACRKSASASHVIDVSATLTQHLDTQSAKEAFNDISLYFSLPASETEVQNTITLTTAENVVLTAEYAKEEITARSVGFTRAKDERRGAESVLKVSSREHAKKQMKESASNAFQILSELTTVYRDLEAEAALRQALNVKRVVTILATTEENTQLSEEWSAHEATMEAEHILPELAFNTCEGCFAIESDWLRITLEKFAQSDGALKLRKDARRAVLSAKMRESGQEKLNAIINLCKVSNVRLLRSASEYVWADRLTISAEPIRLICEAAATDTATIENCLQRLPSQYSVQCKRISAVTTQPISFECEQAGDEKTKMLIDIRGQQITYDAAEKVWPLPNRGERVDLETEEYFEDKCALFAQLNSRQVTFADCALHLALCMNHEPIKFIAKASHEEVVTFTDHWQVAPQLKQLTHTLLIGNQGENVIAKVNEPQEHLRTIVAQYSREEHLLSTECRNVEARFGGEYVLVTKASQEECRNMSLGLSRRSQVETLRARPIQKLRLLSSLCLHASTSESTSLELAYSKVASFEETAAQKTCQRTTEPISGRFTESAEITHVIHAHFRTRESHFLLPVIIKLANFGGRLSLHTDYAEESIFNGEYSLRKDECFTKTSGVLQGSNKAADVILQTACAKESSTVCAESWSRDNKYEETAVIRKQANTGQPCAVNVKESMDIKQSTYLQYSKEPQELSVEKTVDEALFGGRFHLNTDASEEHEQNVCREVEADRQFVMHTDKLLAERVTVKRELTVKATSLITAEVKRYLTREMGERAVATVVQDKNRDRCQYSVKEAEEEELSANAYYSKDSQQLISGRIVQLARDGGSFMLFAKASTYEEHILDMLLEKDRLHESFTSYTVIIVNSESPILLETKQSEIEINSVSEHLHRSEQKDGTSTVRRAANRGEPVSQRMKEVSECEEITHCQYKRAAFSVNVEHKRWETRYGGSHLFHTMASTDYTLATAANLCSRRRSVDGTQIIVTIANRLKEATFSAMSTTEERIELTCSFSKQPSLTTVAQIRKTPNIEAIRCSVVESMQVDEIINIQLESIEEKQSKVAVLADKRFGGSIVLSTDFAQECECSMMESLIASPSEVTAFASITLSLVNTTEHPLLSTAYSSEHAASCSFQLTKTSQMHRADVKRLTPNKGECIVVSMNECTSVQSNTQLNYTKNAHVAHISEVIAESRYGGSIRLDTFASEVKDLKCDMTIMASRTALISAETCVIEKNAASPVYLHASAARDETAATIAQLQKSSVFYGASQILVASRRGERQEFRLKESMESDEYISVQMRREEFGEDVEITLNEGRFGGRILLGTSHAEECSASVIEKLAKEQVTAEVSAIMRAVNRAQPTVESCRASEETEVEAIFRLECSKAKTIEVSVLRSASNRASPICLQTGETVESLLTINVSMQRPRDEETASYISSEKRYGGGGCLACAAASEQYTEEIVLRFQKSSELARSSLVVCTANKTMELLQTNASTETMIVVPVSISSRCEQMASASAYCALALFGGCVSAKFMAAEETIFNADVSYEKQHSEAQFTLLRQVIREESPKLLRTAASQTQQIEVTGTEVRRRLTEVHVESAIERAAREITPVSLQTDYARETIIRTDEELSSLQHRHVAEVYSEQSVAVMESDRIVCTTPVKVELRHEEESREGLKEEKSEKRVSFAAEVTEKTLSMDMSMTIERREAPSIIKKPMKRESRGRRSALKQNEAPNFVPMRRNSLLMALAMGSPHNIPHFRTLEDVIKGIKRAGLEYSNLIFGIDYTRSNYYQGEKTFDGRNLHDLSPEEMNPYQQVIEIVGKTLSSFDADGVIPAYGFGDEETTDQSIFNLYDKDDLDAECNGFEEVLRIYNEKTPFINMSGPTNFVPLIEKAVQIVRTKQSYHILVIVADGQVTNEKINQKAIAAASHYPLSIIMVGVGDGPWNMMTRFDETLPKRMFDNFHFVDFHKVMYNAPNQEASFALNALMEIPDQYKAIKELGLLKHSRRG</sequence>
<feature type="compositionally biased region" description="Low complexity" evidence="1">
    <location>
        <begin position="213"/>
        <end position="225"/>
    </location>
</feature>
<dbReference type="CDD" id="cd01459">
    <property type="entry name" value="vWA_copine_like"/>
    <property type="match status" value="1"/>
</dbReference>
<feature type="region of interest" description="Disordered" evidence="1">
    <location>
        <begin position="1686"/>
        <end position="1710"/>
    </location>
</feature>
<dbReference type="InterPro" id="IPR052079">
    <property type="entry name" value="E3_ligase/Copine_domain"/>
</dbReference>
<feature type="region of interest" description="Disordered" evidence="1">
    <location>
        <begin position="1744"/>
        <end position="1775"/>
    </location>
</feature>
<feature type="region of interest" description="Disordered" evidence="1">
    <location>
        <begin position="1626"/>
        <end position="1667"/>
    </location>
</feature>
<dbReference type="SMART" id="SM00327">
    <property type="entry name" value="VWA"/>
    <property type="match status" value="1"/>
</dbReference>
<proteinExistence type="predicted"/>
<feature type="compositionally biased region" description="Basic and acidic residues" evidence="1">
    <location>
        <begin position="45"/>
        <end position="63"/>
    </location>
</feature>
<dbReference type="PANTHER" id="PTHR45751">
    <property type="entry name" value="COPINE FAMILY PROTEIN 1"/>
    <property type="match status" value="1"/>
</dbReference>